<feature type="domain" description="RRM" evidence="4">
    <location>
        <begin position="61"/>
        <end position="130"/>
    </location>
</feature>
<dbReference type="InterPro" id="IPR012677">
    <property type="entry name" value="Nucleotide-bd_a/b_plait_sf"/>
</dbReference>
<dbReference type="SMART" id="SM00360">
    <property type="entry name" value="RRM"/>
    <property type="match status" value="1"/>
</dbReference>
<dbReference type="EMBL" id="CANTFK010000054">
    <property type="protein sequence ID" value="CAI5705461.1"/>
    <property type="molecule type" value="Genomic_DNA"/>
</dbReference>
<feature type="compositionally biased region" description="Low complexity" evidence="3">
    <location>
        <begin position="190"/>
        <end position="203"/>
    </location>
</feature>
<dbReference type="GO" id="GO:0000398">
    <property type="term" value="P:mRNA splicing, via spliceosome"/>
    <property type="evidence" value="ECO:0007669"/>
    <property type="project" value="TreeGrafter"/>
</dbReference>
<reference evidence="5" key="1">
    <citation type="submission" date="2022-12" db="EMBL/GenBank/DDBJ databases">
        <authorList>
            <person name="Webb A."/>
        </authorList>
    </citation>
    <scope>NUCLEOTIDE SEQUENCE</scope>
    <source>
        <strain evidence="5">Pf2</strain>
    </source>
</reference>
<accession>A0AAV0ST11</accession>
<gene>
    <name evidence="5" type="ORF">PFR002_LOCUS604</name>
</gene>
<dbReference type="GO" id="GO:0061574">
    <property type="term" value="C:ASAP complex"/>
    <property type="evidence" value="ECO:0007669"/>
    <property type="project" value="TreeGrafter"/>
</dbReference>
<comment type="caution">
    <text evidence="5">The sequence shown here is derived from an EMBL/GenBank/DDBJ whole genome shotgun (WGS) entry which is preliminary data.</text>
</comment>
<dbReference type="Gene3D" id="3.30.70.330">
    <property type="match status" value="1"/>
</dbReference>
<evidence type="ECO:0000313" key="6">
    <source>
        <dbReference type="Proteomes" id="UP001159659"/>
    </source>
</evidence>
<evidence type="ECO:0000256" key="2">
    <source>
        <dbReference type="PROSITE-ProRule" id="PRU00176"/>
    </source>
</evidence>
<feature type="compositionally biased region" description="Low complexity" evidence="3">
    <location>
        <begin position="1"/>
        <end position="27"/>
    </location>
</feature>
<feature type="compositionally biased region" description="Basic residues" evidence="3">
    <location>
        <begin position="161"/>
        <end position="189"/>
    </location>
</feature>
<evidence type="ECO:0000259" key="4">
    <source>
        <dbReference type="PROSITE" id="PS50102"/>
    </source>
</evidence>
<dbReference type="PANTHER" id="PTHR15481">
    <property type="entry name" value="RIBONUCLEIC ACID BINDING PROTEIN S1"/>
    <property type="match status" value="1"/>
</dbReference>
<protein>
    <recommendedName>
        <fullName evidence="4">RRM domain-containing protein</fullName>
    </recommendedName>
</protein>
<organism evidence="5 6">
    <name type="scientific">Peronospora farinosa</name>
    <dbReference type="NCBI Taxonomy" id="134698"/>
    <lineage>
        <taxon>Eukaryota</taxon>
        <taxon>Sar</taxon>
        <taxon>Stramenopiles</taxon>
        <taxon>Oomycota</taxon>
        <taxon>Peronosporomycetes</taxon>
        <taxon>Peronosporales</taxon>
        <taxon>Peronosporaceae</taxon>
        <taxon>Peronospora</taxon>
    </lineage>
</organism>
<dbReference type="InterPro" id="IPR000504">
    <property type="entry name" value="RRM_dom"/>
</dbReference>
<dbReference type="Pfam" id="PF00076">
    <property type="entry name" value="RRM_1"/>
    <property type="match status" value="1"/>
</dbReference>
<dbReference type="GO" id="GO:0005737">
    <property type="term" value="C:cytoplasm"/>
    <property type="evidence" value="ECO:0007669"/>
    <property type="project" value="TreeGrafter"/>
</dbReference>
<evidence type="ECO:0000256" key="3">
    <source>
        <dbReference type="SAM" id="MobiDB-lite"/>
    </source>
</evidence>
<name>A0AAV0ST11_9STRA</name>
<evidence type="ECO:0000256" key="1">
    <source>
        <dbReference type="ARBA" id="ARBA00022884"/>
    </source>
</evidence>
<evidence type="ECO:0000313" key="5">
    <source>
        <dbReference type="EMBL" id="CAI5705461.1"/>
    </source>
</evidence>
<dbReference type="Proteomes" id="UP001159659">
    <property type="component" value="Unassembled WGS sequence"/>
</dbReference>
<feature type="region of interest" description="Disordered" evidence="3">
    <location>
        <begin position="1"/>
        <end position="51"/>
    </location>
</feature>
<dbReference type="PROSITE" id="PS50102">
    <property type="entry name" value="RRM"/>
    <property type="match status" value="1"/>
</dbReference>
<dbReference type="SUPFAM" id="SSF54928">
    <property type="entry name" value="RNA-binding domain, RBD"/>
    <property type="match status" value="1"/>
</dbReference>
<proteinExistence type="predicted"/>
<feature type="region of interest" description="Disordered" evidence="3">
    <location>
        <begin position="149"/>
        <end position="203"/>
    </location>
</feature>
<dbReference type="GO" id="GO:0003723">
    <property type="term" value="F:RNA binding"/>
    <property type="evidence" value="ECO:0007669"/>
    <property type="project" value="UniProtKB-UniRule"/>
</dbReference>
<sequence length="232" mass="26445">MVSPRLSPSRSRSRSSTRSTPHHSSPSRTERKDSISHSRSRSRSISLEKSPQTKKIAFESVTLRVENLTRNVNADHLREIFGKFGLVVCVNMTIPRGKASAVVVLATQKDADNAKEHMHDGWLDGNKLRVIPDVSLTEPSDIRRTTTPRAITTRSSLSPKGRNRRNRRLRSPILRNRNRSPLRNGRGRRFAPSPFRGRSRSRSFNTNRRGVHYLFFEEDDDDLQVHFDVVGA</sequence>
<dbReference type="AlphaFoldDB" id="A0AAV0ST11"/>
<keyword evidence="1 2" id="KW-0694">RNA-binding</keyword>
<dbReference type="PANTHER" id="PTHR15481:SF0">
    <property type="entry name" value="LD23870P-RELATED"/>
    <property type="match status" value="1"/>
</dbReference>
<dbReference type="GO" id="GO:0005654">
    <property type="term" value="C:nucleoplasm"/>
    <property type="evidence" value="ECO:0007669"/>
    <property type="project" value="TreeGrafter"/>
</dbReference>
<dbReference type="InterPro" id="IPR035979">
    <property type="entry name" value="RBD_domain_sf"/>
</dbReference>